<evidence type="ECO:0000256" key="6">
    <source>
        <dbReference type="ARBA" id="ARBA00023136"/>
    </source>
</evidence>
<sequence>MKFNKRSIIKFLLLLGVTYLQLSMCASAQVKGKKPSHNVSLFSQRDTTDVKNKDYVEHIEKAFLEISEIQEKISVPVNRQNAINILKTEELINIINASIKLHSQINARDLQLYLKLLNNSEREQNRLKTDNFKLDTIFKSARKSLYDISADPVLAEIASVMSIQDREKLNSLSGRWASLDSIIAERISLIDQQGIQLSTINIQLKDLQKQTRDLLFESNIATFKKTNAKPNNSSGSGGVITQSQINAKIVGMYMQDNLFLFVFLPILLVSIVYYWTNRKVRFVKDKVTDTYLSSVFSEGIFMRPFTHITFMVLNLVPLLDLNTPSFYQFLIQSLSVFMFVKMLDKQERKKYGKFYLGFFALYIVILFLNAQNFTVVHKVVLTIVSISTAVIAVILMSKGIIKNNVQKTYGIISLLIILTTLLSLFCLFTNRVLVSYNLIYASIVCVLQLICLFKVKDIILDLLKLQMLQRRLKLAIDNTVNTSNMVSNLSKPLNISVYIFCSISFISNLNLYVALESLIDAIMDLPINIGSIHITAGSIIYFIIIVFIAHFIRKHIGYVFGNVGIEEEDEKFEQSSLVITRLLIICLGYIIAVAASGLPVDKITVVLGALSVGVGMGFQNIVNNFVSGLILLFERPLKIGDNVQINGKSGRVKEMGVRTSTLQTDEGAEVIIPNGTILSQDIINWSYKNNKRRVELSYSIKSSKNAVQLEAFIVNCLVQIEDVLSFPKPTVLFDTVSEEDFKIRIQFWFKDSGNFEKVMSNTKSFLYTELKQNEMFVQ</sequence>
<evidence type="ECO:0000259" key="9">
    <source>
        <dbReference type="Pfam" id="PF00924"/>
    </source>
</evidence>
<evidence type="ECO:0000256" key="2">
    <source>
        <dbReference type="ARBA" id="ARBA00008017"/>
    </source>
</evidence>
<dbReference type="InterPro" id="IPR011066">
    <property type="entry name" value="MscS_channel_C_sf"/>
</dbReference>
<evidence type="ECO:0000256" key="1">
    <source>
        <dbReference type="ARBA" id="ARBA00004651"/>
    </source>
</evidence>
<accession>A0A1I5CTU2</accession>
<feature type="transmembrane region" description="Helical" evidence="7">
    <location>
        <begin position="606"/>
        <end position="633"/>
    </location>
</feature>
<evidence type="ECO:0000256" key="5">
    <source>
        <dbReference type="ARBA" id="ARBA00022989"/>
    </source>
</evidence>
<dbReference type="SUPFAM" id="SSF50182">
    <property type="entry name" value="Sm-like ribonucleoproteins"/>
    <property type="match status" value="1"/>
</dbReference>
<gene>
    <name evidence="10" type="ORF">SAMN05421741_11355</name>
</gene>
<dbReference type="RefSeq" id="WP_091523584.1">
    <property type="nucleotide sequence ID" value="NZ_FOVI01000013.1"/>
</dbReference>
<dbReference type="InterPro" id="IPR010920">
    <property type="entry name" value="LSM_dom_sf"/>
</dbReference>
<evidence type="ECO:0000313" key="10">
    <source>
        <dbReference type="EMBL" id="SFN90266.1"/>
    </source>
</evidence>
<dbReference type="SUPFAM" id="SSF82861">
    <property type="entry name" value="Mechanosensitive channel protein MscS (YggB), transmembrane region"/>
    <property type="match status" value="1"/>
</dbReference>
<dbReference type="AlphaFoldDB" id="A0A1I5CTU2"/>
<comment type="similarity">
    <text evidence="2">Belongs to the MscS (TC 1.A.23) family.</text>
</comment>
<name>A0A1I5CTU2_9FLAO</name>
<dbReference type="OrthoDB" id="9809206at2"/>
<dbReference type="EMBL" id="FOVI01000013">
    <property type="protein sequence ID" value="SFN90266.1"/>
    <property type="molecule type" value="Genomic_DNA"/>
</dbReference>
<dbReference type="Gene3D" id="2.30.30.60">
    <property type="match status" value="1"/>
</dbReference>
<dbReference type="InterPro" id="IPR006685">
    <property type="entry name" value="MscS_channel_2nd"/>
</dbReference>
<feature type="signal peptide" evidence="8">
    <location>
        <begin position="1"/>
        <end position="28"/>
    </location>
</feature>
<keyword evidence="8" id="KW-0732">Signal</keyword>
<dbReference type="InterPro" id="IPR023408">
    <property type="entry name" value="MscS_beta-dom_sf"/>
</dbReference>
<feature type="domain" description="Mechanosensitive ion channel MscS" evidence="9">
    <location>
        <begin position="620"/>
        <end position="686"/>
    </location>
</feature>
<feature type="transmembrane region" description="Helical" evidence="7">
    <location>
        <begin position="439"/>
        <end position="463"/>
    </location>
</feature>
<keyword evidence="5 7" id="KW-1133">Transmembrane helix</keyword>
<dbReference type="PANTHER" id="PTHR30347:SF1">
    <property type="entry name" value="MECHANOSENSITIVE CHANNEL MSCK"/>
    <property type="match status" value="1"/>
</dbReference>
<feature type="transmembrane region" description="Helical" evidence="7">
    <location>
        <begin position="578"/>
        <end position="600"/>
    </location>
</feature>
<keyword evidence="6 7" id="KW-0472">Membrane</keyword>
<feature type="transmembrane region" description="Helical" evidence="7">
    <location>
        <begin position="495"/>
        <end position="515"/>
    </location>
</feature>
<proteinExistence type="inferred from homology"/>
<organism evidence="10 11">
    <name type="scientific">Paenimyroides ummariense</name>
    <dbReference type="NCBI Taxonomy" id="913024"/>
    <lineage>
        <taxon>Bacteria</taxon>
        <taxon>Pseudomonadati</taxon>
        <taxon>Bacteroidota</taxon>
        <taxon>Flavobacteriia</taxon>
        <taxon>Flavobacteriales</taxon>
        <taxon>Flavobacteriaceae</taxon>
        <taxon>Paenimyroides</taxon>
    </lineage>
</organism>
<keyword evidence="11" id="KW-1185">Reference proteome</keyword>
<dbReference type="InterPro" id="IPR052702">
    <property type="entry name" value="MscS-like_channel"/>
</dbReference>
<evidence type="ECO:0000256" key="4">
    <source>
        <dbReference type="ARBA" id="ARBA00022692"/>
    </source>
</evidence>
<feature type="transmembrane region" description="Helical" evidence="7">
    <location>
        <begin position="527"/>
        <end position="552"/>
    </location>
</feature>
<dbReference type="Gene3D" id="1.10.287.1260">
    <property type="match status" value="1"/>
</dbReference>
<feature type="transmembrane region" description="Helical" evidence="7">
    <location>
        <begin position="300"/>
        <end position="319"/>
    </location>
</feature>
<dbReference type="Proteomes" id="UP000199036">
    <property type="component" value="Unassembled WGS sequence"/>
</dbReference>
<feature type="chain" id="PRO_5011693695" evidence="8">
    <location>
        <begin position="29"/>
        <end position="778"/>
    </location>
</feature>
<dbReference type="PANTHER" id="PTHR30347">
    <property type="entry name" value="POTASSIUM CHANNEL RELATED"/>
    <property type="match status" value="1"/>
</dbReference>
<feature type="transmembrane region" description="Helical" evidence="7">
    <location>
        <begin position="379"/>
        <end position="397"/>
    </location>
</feature>
<reference evidence="11" key="1">
    <citation type="submission" date="2016-10" db="EMBL/GenBank/DDBJ databases">
        <authorList>
            <person name="Varghese N."/>
            <person name="Submissions S."/>
        </authorList>
    </citation>
    <scope>NUCLEOTIDE SEQUENCE [LARGE SCALE GENOMIC DNA]</scope>
    <source>
        <strain evidence="11">DS-12</strain>
    </source>
</reference>
<feature type="transmembrane region" description="Helical" evidence="7">
    <location>
        <begin position="355"/>
        <end position="373"/>
    </location>
</feature>
<protein>
    <submittedName>
        <fullName evidence="10">Mechanosensitive ion channel</fullName>
    </submittedName>
</protein>
<dbReference type="STRING" id="913024.SAMN05421741_11355"/>
<feature type="transmembrane region" description="Helical" evidence="7">
    <location>
        <begin position="409"/>
        <end position="433"/>
    </location>
</feature>
<dbReference type="SUPFAM" id="SSF82689">
    <property type="entry name" value="Mechanosensitive channel protein MscS (YggB), C-terminal domain"/>
    <property type="match status" value="1"/>
</dbReference>
<dbReference type="Gene3D" id="3.30.70.100">
    <property type="match status" value="1"/>
</dbReference>
<dbReference type="GO" id="GO:0008381">
    <property type="term" value="F:mechanosensitive monoatomic ion channel activity"/>
    <property type="evidence" value="ECO:0007669"/>
    <property type="project" value="UniProtKB-ARBA"/>
</dbReference>
<comment type="subcellular location">
    <subcellularLocation>
        <location evidence="1">Cell membrane</location>
        <topology evidence="1">Multi-pass membrane protein</topology>
    </subcellularLocation>
</comment>
<keyword evidence="3" id="KW-1003">Cell membrane</keyword>
<evidence type="ECO:0000256" key="8">
    <source>
        <dbReference type="SAM" id="SignalP"/>
    </source>
</evidence>
<evidence type="ECO:0000313" key="11">
    <source>
        <dbReference type="Proteomes" id="UP000199036"/>
    </source>
</evidence>
<dbReference type="InterPro" id="IPR011014">
    <property type="entry name" value="MscS_channel_TM-2"/>
</dbReference>
<feature type="transmembrane region" description="Helical" evidence="7">
    <location>
        <begin position="258"/>
        <end position="276"/>
    </location>
</feature>
<evidence type="ECO:0000256" key="7">
    <source>
        <dbReference type="SAM" id="Phobius"/>
    </source>
</evidence>
<dbReference type="Pfam" id="PF00924">
    <property type="entry name" value="MS_channel_2nd"/>
    <property type="match status" value="1"/>
</dbReference>
<keyword evidence="4 7" id="KW-0812">Transmembrane</keyword>
<evidence type="ECO:0000256" key="3">
    <source>
        <dbReference type="ARBA" id="ARBA00022475"/>
    </source>
</evidence>
<dbReference type="GO" id="GO:0005886">
    <property type="term" value="C:plasma membrane"/>
    <property type="evidence" value="ECO:0007669"/>
    <property type="project" value="UniProtKB-SubCell"/>
</dbReference>